<dbReference type="OrthoDB" id="565672at2759"/>
<reference evidence="2 3" key="1">
    <citation type="submission" date="2018-07" db="EMBL/GenBank/DDBJ databases">
        <title>The complete nuclear genome of the prasinophyte Chloropicon primus (CCMP1205).</title>
        <authorList>
            <person name="Pombert J.-F."/>
            <person name="Otis C."/>
            <person name="Turmel M."/>
            <person name="Lemieux C."/>
        </authorList>
    </citation>
    <scope>NUCLEOTIDE SEQUENCE [LARGE SCALE GENOMIC DNA]</scope>
    <source>
        <strain evidence="2 3">CCMP1205</strain>
    </source>
</reference>
<dbReference type="AlphaFoldDB" id="A0A5B8MM27"/>
<evidence type="ECO:0000256" key="1">
    <source>
        <dbReference type="SAM" id="SignalP"/>
    </source>
</evidence>
<evidence type="ECO:0000313" key="2">
    <source>
        <dbReference type="EMBL" id="QDZ21708.1"/>
    </source>
</evidence>
<dbReference type="EMBL" id="CP031039">
    <property type="protein sequence ID" value="QDZ21708.1"/>
    <property type="molecule type" value="Genomic_DNA"/>
</dbReference>
<proteinExistence type="predicted"/>
<sequence>MGDPRWRLWAVAVVAVTVAAMAEASKFPDRRASSACTLRAVKTEDLLDRNCQIESVLGEEKGENEGAGVLKMSFGEENCTLELTNCVPGMCYSIIDETFNLERDGIPRKQPSSFFSSVSFAGAKDVSHTPRGVAFRSEQKKIVLTYSTHTCSDFYWYHGREKHQLCRAPYGAIRTVEAGAPFALPCKE</sequence>
<dbReference type="Proteomes" id="UP000316726">
    <property type="component" value="Chromosome 6"/>
</dbReference>
<name>A0A5B8MM27_9CHLO</name>
<evidence type="ECO:0000313" key="3">
    <source>
        <dbReference type="Proteomes" id="UP000316726"/>
    </source>
</evidence>
<feature type="chain" id="PRO_5022720003" evidence="1">
    <location>
        <begin position="25"/>
        <end position="188"/>
    </location>
</feature>
<feature type="signal peptide" evidence="1">
    <location>
        <begin position="1"/>
        <end position="24"/>
    </location>
</feature>
<organism evidence="2 3">
    <name type="scientific">Chloropicon primus</name>
    <dbReference type="NCBI Taxonomy" id="1764295"/>
    <lineage>
        <taxon>Eukaryota</taxon>
        <taxon>Viridiplantae</taxon>
        <taxon>Chlorophyta</taxon>
        <taxon>Chloropicophyceae</taxon>
        <taxon>Chloropicales</taxon>
        <taxon>Chloropicaceae</taxon>
        <taxon>Chloropicon</taxon>
    </lineage>
</organism>
<gene>
    <name evidence="2" type="ORF">A3770_06p42260</name>
</gene>
<keyword evidence="3" id="KW-1185">Reference proteome</keyword>
<protein>
    <submittedName>
        <fullName evidence="2">Uncharacterized protein</fullName>
    </submittedName>
</protein>
<accession>A0A5B8MM27</accession>
<keyword evidence="1" id="KW-0732">Signal</keyword>